<dbReference type="PROSITE" id="PS50006">
    <property type="entry name" value="FHA_DOMAIN"/>
    <property type="match status" value="1"/>
</dbReference>
<accession>A0A2M8QCQ7</accession>
<dbReference type="Pfam" id="PF00498">
    <property type="entry name" value="FHA"/>
    <property type="match status" value="1"/>
</dbReference>
<feature type="domain" description="FHA" evidence="2">
    <location>
        <begin position="33"/>
        <end position="84"/>
    </location>
</feature>
<keyword evidence="1" id="KW-0472">Membrane</keyword>
<protein>
    <recommendedName>
        <fullName evidence="2">FHA domain-containing protein</fullName>
    </recommendedName>
</protein>
<evidence type="ECO:0000313" key="3">
    <source>
        <dbReference type="EMBL" id="PJF47596.1"/>
    </source>
</evidence>
<reference evidence="3 4" key="1">
    <citation type="submission" date="2017-11" db="EMBL/GenBank/DDBJ databases">
        <title>Evolution of Phototrophy in the Chloroflexi Phylum Driven by Horizontal Gene Transfer.</title>
        <authorList>
            <person name="Ward L.M."/>
            <person name="Hemp J."/>
            <person name="Shih P.M."/>
            <person name="Mcglynn S.E."/>
            <person name="Fischer W."/>
        </authorList>
    </citation>
    <scope>NUCLEOTIDE SEQUENCE [LARGE SCALE GENOMIC DNA]</scope>
    <source>
        <strain evidence="3">JP3_7</strain>
    </source>
</reference>
<dbReference type="EMBL" id="PGTN01000042">
    <property type="protein sequence ID" value="PJF47596.1"/>
    <property type="molecule type" value="Genomic_DNA"/>
</dbReference>
<gene>
    <name evidence="3" type="ORF">CUN48_07900</name>
</gene>
<feature type="transmembrane region" description="Helical" evidence="1">
    <location>
        <begin position="140"/>
        <end position="160"/>
    </location>
</feature>
<dbReference type="SMART" id="SM00240">
    <property type="entry name" value="FHA"/>
    <property type="match status" value="1"/>
</dbReference>
<dbReference type="Gene3D" id="2.60.200.20">
    <property type="match status" value="1"/>
</dbReference>
<evidence type="ECO:0000259" key="2">
    <source>
        <dbReference type="PROSITE" id="PS50006"/>
    </source>
</evidence>
<dbReference type="SUPFAM" id="SSF49879">
    <property type="entry name" value="SMAD/FHA domain"/>
    <property type="match status" value="1"/>
</dbReference>
<dbReference type="CDD" id="cd00060">
    <property type="entry name" value="FHA"/>
    <property type="match status" value="1"/>
</dbReference>
<keyword evidence="1" id="KW-1133">Transmembrane helix</keyword>
<dbReference type="AlphaFoldDB" id="A0A2M8QCQ7"/>
<comment type="caution">
    <text evidence="3">The sequence shown here is derived from an EMBL/GenBank/DDBJ whole genome shotgun (WGS) entry which is preliminary data.</text>
</comment>
<dbReference type="Proteomes" id="UP000230790">
    <property type="component" value="Unassembled WGS sequence"/>
</dbReference>
<dbReference type="InterPro" id="IPR000253">
    <property type="entry name" value="FHA_dom"/>
</dbReference>
<proteinExistence type="predicted"/>
<evidence type="ECO:0000256" key="1">
    <source>
        <dbReference type="SAM" id="Phobius"/>
    </source>
</evidence>
<name>A0A2M8QCQ7_9CHLR</name>
<keyword evidence="1" id="KW-0812">Transmembrane</keyword>
<organism evidence="3 4">
    <name type="scientific">Candidatus Thermofonsia Clade 3 bacterium</name>
    <dbReference type="NCBI Taxonomy" id="2364212"/>
    <lineage>
        <taxon>Bacteria</taxon>
        <taxon>Bacillati</taxon>
        <taxon>Chloroflexota</taxon>
        <taxon>Candidatus Thermofontia</taxon>
        <taxon>Candidatus Thermofonsia Clade 3</taxon>
    </lineage>
</organism>
<sequence>MGEHNARVPRVRVQDELGRVVNVFLLSPDGEGLTVGRALHAGVSLPSKDVCPLHLRIRWDSTFGRVIVTDLGSQTGTYLDGHRLTPEVPYAWHSGQPLRAGRYTLKLIMPGSASGAPGGSAPSTGAVAPLSKPAPRLRRLGVALLISTLAAFALAAHIVLSRAIEIVSFALIADGPNPMAIFQVVNAQRIELRVNGRPADPNRLSFDPHTGTGTYRVRPGERNFVLIAYDPLGRSATSRLISHAPIETPRPTFTPSPVEIGLAVFAFNGANKVNDLSDIILSKGESLLIEWDVVNAESVELQPAGTFGPQDAVRVAPNETTVYTLIARSPLQEVRRSVKVIVVDAQATAAANATAVAIVQATRDAEAAAQAQIAATATAAAQSTTTAIAEAFAQAQAAAAAKATQDALAILSATRTAAARETAQALSAALAQATADARQLTAATSTAIAQATAQAMAARYGQYSGIWTNDDPTTDGVTRLVISNIGPTITVQAFARCQPRDCDWGARRQAFTGEPFSIAFAFGDGVTRRLTFARVGDKLRVTDADSRGPIRTYTFSPARPLPAP</sequence>
<evidence type="ECO:0000313" key="4">
    <source>
        <dbReference type="Proteomes" id="UP000230790"/>
    </source>
</evidence>
<dbReference type="InterPro" id="IPR008984">
    <property type="entry name" value="SMAD_FHA_dom_sf"/>
</dbReference>